<feature type="region of interest" description="Disordered" evidence="1">
    <location>
        <begin position="1"/>
        <end position="59"/>
    </location>
</feature>
<dbReference type="EMBL" id="FOCX01000026">
    <property type="protein sequence ID" value="SEO99061.1"/>
    <property type="molecule type" value="Genomic_DNA"/>
</dbReference>
<evidence type="ECO:0000313" key="2">
    <source>
        <dbReference type="EMBL" id="SEO99061.1"/>
    </source>
</evidence>
<protein>
    <submittedName>
        <fullName evidence="2">Uncharacterized protein</fullName>
    </submittedName>
</protein>
<organism evidence="2 3">
    <name type="scientific">Halorientalis persicus</name>
    <dbReference type="NCBI Taxonomy" id="1367881"/>
    <lineage>
        <taxon>Archaea</taxon>
        <taxon>Methanobacteriati</taxon>
        <taxon>Methanobacteriota</taxon>
        <taxon>Stenosarchaea group</taxon>
        <taxon>Halobacteria</taxon>
        <taxon>Halobacteriales</taxon>
        <taxon>Haloarculaceae</taxon>
        <taxon>Halorientalis</taxon>
    </lineage>
</organism>
<gene>
    <name evidence="2" type="ORF">SAMN05216388_10266</name>
</gene>
<keyword evidence="3" id="KW-1185">Reference proteome</keyword>
<reference evidence="3" key="1">
    <citation type="submission" date="2016-10" db="EMBL/GenBank/DDBJ databases">
        <authorList>
            <person name="Varghese N."/>
            <person name="Submissions S."/>
        </authorList>
    </citation>
    <scope>NUCLEOTIDE SEQUENCE [LARGE SCALE GENOMIC DNA]</scope>
    <source>
        <strain evidence="3">IBRC-M 10043</strain>
    </source>
</reference>
<evidence type="ECO:0000256" key="1">
    <source>
        <dbReference type="SAM" id="MobiDB-lite"/>
    </source>
</evidence>
<evidence type="ECO:0000313" key="3">
    <source>
        <dbReference type="Proteomes" id="UP000198775"/>
    </source>
</evidence>
<sequence>MTNTEQVDNSEDKTSQQRGETERVTPYVSEREGCHFHMKWDDEETAKDQADSRAERKGHETFTYTEVTYVAQ</sequence>
<feature type="compositionally biased region" description="Basic and acidic residues" evidence="1">
    <location>
        <begin position="10"/>
        <end position="59"/>
    </location>
</feature>
<accession>A0A1H8U795</accession>
<name>A0A1H8U795_9EURY</name>
<dbReference type="AlphaFoldDB" id="A0A1H8U795"/>
<dbReference type="Proteomes" id="UP000198775">
    <property type="component" value="Unassembled WGS sequence"/>
</dbReference>
<proteinExistence type="predicted"/>